<dbReference type="PANTHER" id="PTHR33600:SF5">
    <property type="entry name" value="PLASTID DIVISION PROTEIN PDV1"/>
    <property type="match status" value="1"/>
</dbReference>
<dbReference type="GO" id="GO:0010020">
    <property type="term" value="P:chloroplast fission"/>
    <property type="evidence" value="ECO:0007669"/>
    <property type="project" value="InterPro"/>
</dbReference>
<proteinExistence type="predicted"/>
<gene>
    <name evidence="1" type="ORF">OLEA9_A066020</name>
</gene>
<dbReference type="Proteomes" id="UP000594638">
    <property type="component" value="Unassembled WGS sequence"/>
</dbReference>
<sequence>MLIETTWDLHVRINEKINSINGFKFCRHCSDIRGHYCVVTDDTMEEGEKMIAIWDSHHDLHNILIYLQRMESCKKTHRDAALVSLEESRQLLIERENQCKKKASKLDVLEELTALFGNGKTEIAWNFREEKIEQPKIMKRVSSFLVNTTRTGIELVVVFACISSSGKLYEKRQQNYESRREILAPVDPIEVHLDVSYGKG</sequence>
<protein>
    <submittedName>
        <fullName evidence="1">Uncharacterized protein</fullName>
    </submittedName>
</protein>
<dbReference type="OrthoDB" id="1892915at2759"/>
<evidence type="ECO:0000313" key="1">
    <source>
        <dbReference type="EMBL" id="CAA2951697.1"/>
    </source>
</evidence>
<organism evidence="1 2">
    <name type="scientific">Olea europaea subsp. europaea</name>
    <dbReference type="NCBI Taxonomy" id="158383"/>
    <lineage>
        <taxon>Eukaryota</taxon>
        <taxon>Viridiplantae</taxon>
        <taxon>Streptophyta</taxon>
        <taxon>Embryophyta</taxon>
        <taxon>Tracheophyta</taxon>
        <taxon>Spermatophyta</taxon>
        <taxon>Magnoliopsida</taxon>
        <taxon>eudicotyledons</taxon>
        <taxon>Gunneridae</taxon>
        <taxon>Pentapetalae</taxon>
        <taxon>asterids</taxon>
        <taxon>lamiids</taxon>
        <taxon>Lamiales</taxon>
        <taxon>Oleaceae</taxon>
        <taxon>Oleeae</taxon>
        <taxon>Olea</taxon>
    </lineage>
</organism>
<comment type="caution">
    <text evidence="1">The sequence shown here is derived from an EMBL/GenBank/DDBJ whole genome shotgun (WGS) entry which is preliminary data.</text>
</comment>
<dbReference type="InterPro" id="IPR038939">
    <property type="entry name" value="PDV1/PDV2"/>
</dbReference>
<reference evidence="1 2" key="1">
    <citation type="submission" date="2019-12" db="EMBL/GenBank/DDBJ databases">
        <authorList>
            <person name="Alioto T."/>
            <person name="Alioto T."/>
            <person name="Gomez Garrido J."/>
        </authorList>
    </citation>
    <scope>NUCLEOTIDE SEQUENCE [LARGE SCALE GENOMIC DNA]</scope>
</reference>
<evidence type="ECO:0000313" key="2">
    <source>
        <dbReference type="Proteomes" id="UP000594638"/>
    </source>
</evidence>
<dbReference type="Gramene" id="OE9A066020T1">
    <property type="protein sequence ID" value="OE9A066020C1"/>
    <property type="gene ID" value="OE9A066020"/>
</dbReference>
<accession>A0A8S0PGS2</accession>
<dbReference type="AlphaFoldDB" id="A0A8S0PGS2"/>
<keyword evidence="2" id="KW-1185">Reference proteome</keyword>
<dbReference type="EMBL" id="CACTIH010000079">
    <property type="protein sequence ID" value="CAA2951697.1"/>
    <property type="molecule type" value="Genomic_DNA"/>
</dbReference>
<name>A0A8S0PGS2_OLEEU</name>
<dbReference type="PANTHER" id="PTHR33600">
    <property type="entry name" value="PLASTID DIVISION PROTEIN PDV2"/>
    <property type="match status" value="1"/>
</dbReference>